<dbReference type="OrthoDB" id="4414337at2759"/>
<proteinExistence type="predicted"/>
<accession>A0A9P9DNS9</accession>
<keyword evidence="3" id="KW-1185">Reference proteome</keyword>
<feature type="chain" id="PRO_5040512317" evidence="1">
    <location>
        <begin position="21"/>
        <end position="124"/>
    </location>
</feature>
<dbReference type="AlphaFoldDB" id="A0A9P9DNS9"/>
<reference evidence="2" key="1">
    <citation type="journal article" date="2021" name="Nat. Commun.">
        <title>Genetic determinants of endophytism in the Arabidopsis root mycobiome.</title>
        <authorList>
            <person name="Mesny F."/>
            <person name="Miyauchi S."/>
            <person name="Thiergart T."/>
            <person name="Pickel B."/>
            <person name="Atanasova L."/>
            <person name="Karlsson M."/>
            <person name="Huettel B."/>
            <person name="Barry K.W."/>
            <person name="Haridas S."/>
            <person name="Chen C."/>
            <person name="Bauer D."/>
            <person name="Andreopoulos W."/>
            <person name="Pangilinan J."/>
            <person name="LaButti K."/>
            <person name="Riley R."/>
            <person name="Lipzen A."/>
            <person name="Clum A."/>
            <person name="Drula E."/>
            <person name="Henrissat B."/>
            <person name="Kohler A."/>
            <person name="Grigoriev I.V."/>
            <person name="Martin F.M."/>
            <person name="Hacquard S."/>
        </authorList>
    </citation>
    <scope>NUCLEOTIDE SEQUENCE</scope>
    <source>
        <strain evidence="2">MPI-CAGE-CH-0243</strain>
    </source>
</reference>
<organism evidence="2 3">
    <name type="scientific">Dendryphion nanum</name>
    <dbReference type="NCBI Taxonomy" id="256645"/>
    <lineage>
        <taxon>Eukaryota</taxon>
        <taxon>Fungi</taxon>
        <taxon>Dikarya</taxon>
        <taxon>Ascomycota</taxon>
        <taxon>Pezizomycotina</taxon>
        <taxon>Dothideomycetes</taxon>
        <taxon>Pleosporomycetidae</taxon>
        <taxon>Pleosporales</taxon>
        <taxon>Torulaceae</taxon>
        <taxon>Dendryphion</taxon>
    </lineage>
</organism>
<gene>
    <name evidence="2" type="ORF">B0J11DRAFT_569363</name>
</gene>
<evidence type="ECO:0000256" key="1">
    <source>
        <dbReference type="SAM" id="SignalP"/>
    </source>
</evidence>
<sequence>MHIPTFSLLTSTLLIAQTTATCYSSGGSWGNDAQKNDARVKIQDWCRIYGEANYGSGVQAKSCVSYSNGKIMFRIKNGASGTRYLDFSSCTATLYPFLLDCANGGYNDGGSGWRGRADPGTGCD</sequence>
<feature type="signal peptide" evidence="1">
    <location>
        <begin position="1"/>
        <end position="20"/>
    </location>
</feature>
<evidence type="ECO:0000313" key="3">
    <source>
        <dbReference type="Proteomes" id="UP000700596"/>
    </source>
</evidence>
<name>A0A9P9DNS9_9PLEO</name>
<evidence type="ECO:0000313" key="2">
    <source>
        <dbReference type="EMBL" id="KAH7122571.1"/>
    </source>
</evidence>
<protein>
    <submittedName>
        <fullName evidence="2">Uncharacterized protein</fullName>
    </submittedName>
</protein>
<keyword evidence="1" id="KW-0732">Signal</keyword>
<dbReference type="EMBL" id="JAGMWT010000009">
    <property type="protein sequence ID" value="KAH7122571.1"/>
    <property type="molecule type" value="Genomic_DNA"/>
</dbReference>
<comment type="caution">
    <text evidence="2">The sequence shown here is derived from an EMBL/GenBank/DDBJ whole genome shotgun (WGS) entry which is preliminary data.</text>
</comment>
<dbReference type="Proteomes" id="UP000700596">
    <property type="component" value="Unassembled WGS sequence"/>
</dbReference>